<feature type="region of interest" description="Disordered" evidence="1">
    <location>
        <begin position="211"/>
        <end position="250"/>
    </location>
</feature>
<name>A0A843AFZ1_METAZ</name>
<evidence type="ECO:0000256" key="1">
    <source>
        <dbReference type="SAM" id="MobiDB-lite"/>
    </source>
</evidence>
<evidence type="ECO:0000313" key="3">
    <source>
        <dbReference type="Proteomes" id="UP000658733"/>
    </source>
</evidence>
<dbReference type="RefSeq" id="WP_278524223.1">
    <property type="nucleotide sequence ID" value="NZ_JADIIN010000075.1"/>
</dbReference>
<gene>
    <name evidence="2" type="ORF">ISP01_09495</name>
</gene>
<proteinExistence type="predicted"/>
<feature type="compositionally biased region" description="Basic and acidic residues" evidence="1">
    <location>
        <begin position="240"/>
        <end position="250"/>
    </location>
</feature>
<dbReference type="EMBL" id="JADIIN010000075">
    <property type="protein sequence ID" value="MBF4469624.1"/>
    <property type="molecule type" value="Genomic_DNA"/>
</dbReference>
<sequence>MKFKVVILCPYVHDECNGDILTGSGVLKISEKIDTNLLIDFNHEKNELKNTKLINTEILNLSQEWGDKIAKKGSLIGTIESTNDQVNECIKKGRIKGVSLHTRFNPDESDVCACEIEEKPEDKTFNNTENKECLIPKYLSLIGGDKVPCNGFDIIIEEDIMVNEEDKKNKQDENSGNDVQKAEFSEEMKKELAEIFAESLKPVVEAISTLKVEKADDEDNKNSDKSEDKKNETTTTNVTEDSKDKLDIEKGKPEIKKDIFGLDVVKI</sequence>
<accession>A0A843AFZ1</accession>
<reference evidence="2" key="1">
    <citation type="submission" date="2020-10" db="EMBL/GenBank/DDBJ databases">
        <title>Dehalococcoides mccartyi of a TCE/Cr reducing biochatode.</title>
        <authorList>
            <person name="Matturro B."/>
        </authorList>
    </citation>
    <scope>NUCLEOTIDE SEQUENCE</scope>
    <source>
        <strain evidence="2">Bin4</strain>
    </source>
</reference>
<organism evidence="2 3">
    <name type="scientific">Methanobrevibacter arboriphilus</name>
    <dbReference type="NCBI Taxonomy" id="39441"/>
    <lineage>
        <taxon>Archaea</taxon>
        <taxon>Methanobacteriati</taxon>
        <taxon>Methanobacteriota</taxon>
        <taxon>Methanomada group</taxon>
        <taxon>Methanobacteria</taxon>
        <taxon>Methanobacteriales</taxon>
        <taxon>Methanobacteriaceae</taxon>
        <taxon>Methanobrevibacter</taxon>
    </lineage>
</organism>
<dbReference type="AlphaFoldDB" id="A0A843AFZ1"/>
<protein>
    <submittedName>
        <fullName evidence="2">Uncharacterized protein</fullName>
    </submittedName>
</protein>
<feature type="compositionally biased region" description="Basic and acidic residues" evidence="1">
    <location>
        <begin position="220"/>
        <end position="232"/>
    </location>
</feature>
<comment type="caution">
    <text evidence="2">The sequence shown here is derived from an EMBL/GenBank/DDBJ whole genome shotgun (WGS) entry which is preliminary data.</text>
</comment>
<evidence type="ECO:0000313" key="2">
    <source>
        <dbReference type="EMBL" id="MBF4469624.1"/>
    </source>
</evidence>
<dbReference type="Proteomes" id="UP000658733">
    <property type="component" value="Unassembled WGS sequence"/>
</dbReference>